<dbReference type="InterPro" id="IPR021942">
    <property type="entry name" value="DUF3557"/>
</dbReference>
<name>A0A2G5VI93_9PELO</name>
<evidence type="ECO:0000313" key="2">
    <source>
        <dbReference type="Proteomes" id="UP000230233"/>
    </source>
</evidence>
<dbReference type="AlphaFoldDB" id="A0A2G5VI93"/>
<dbReference type="Proteomes" id="UP000230233">
    <property type="component" value="Chromosome I"/>
</dbReference>
<sequence length="352" mass="41027">MEPKPMLFCDTKTVLTYMEASCRFNLALKIPSIRKAEKAAPLIINRLELFDNHFVVNETEYKMKVYRQCHGELDNDVGENGARINVDESIQPGDITLGDLRRAYLKRWPVPKRPIKSLQHGCPPQKMYIRLYVSGSKYQFPHTNMKMYQLMKRLLTIFFGNRSGEWTVKNMSLQNNVLRWPVDGRRPIVRNVNIGNYSQLKMNIDSIIDSSVPLNNLQMRVPKYSHDRILDHPLLLHADHVTISNYPPESFLSDLFSIQAHTVIIEDLTSTNSVDFESLIFVFMEKTRPIGVRYKIFTRYKTNLELIRHPEVFERSINCIKLAMGSDAMVVFQFSRIHFDTWLNIEACPRNV</sequence>
<proteinExistence type="predicted"/>
<reference evidence="2" key="1">
    <citation type="submission" date="2017-10" db="EMBL/GenBank/DDBJ databases">
        <title>Rapid genome shrinkage in a self-fertile nematode reveals novel sperm competition proteins.</title>
        <authorList>
            <person name="Yin D."/>
            <person name="Schwarz E.M."/>
            <person name="Thomas C.G."/>
            <person name="Felde R.L."/>
            <person name="Korf I.F."/>
            <person name="Cutter A.D."/>
            <person name="Schartner C.M."/>
            <person name="Ralston E.J."/>
            <person name="Meyer B.J."/>
            <person name="Haag E.S."/>
        </authorList>
    </citation>
    <scope>NUCLEOTIDE SEQUENCE [LARGE SCALE GENOMIC DNA]</scope>
    <source>
        <strain evidence="2">JU1422</strain>
    </source>
</reference>
<evidence type="ECO:0000313" key="1">
    <source>
        <dbReference type="EMBL" id="PIC51484.1"/>
    </source>
</evidence>
<protein>
    <recommendedName>
        <fullName evidence="3">DUF38 domain-containing protein</fullName>
    </recommendedName>
</protein>
<dbReference type="PANTHER" id="PTHR31379:SF1">
    <property type="entry name" value="F-BOX C PROTEIN-RELATED"/>
    <property type="match status" value="1"/>
</dbReference>
<dbReference type="PANTHER" id="PTHR31379">
    <property type="entry name" value="F-BOX C PROTEIN-RELATED-RELATED"/>
    <property type="match status" value="1"/>
</dbReference>
<dbReference type="OrthoDB" id="5910972at2759"/>
<accession>A0A2G5VI93</accession>
<evidence type="ECO:0008006" key="3">
    <source>
        <dbReference type="Google" id="ProtNLM"/>
    </source>
</evidence>
<comment type="caution">
    <text evidence="1">The sequence shown here is derived from an EMBL/GenBank/DDBJ whole genome shotgun (WGS) entry which is preliminary data.</text>
</comment>
<gene>
    <name evidence="1" type="primary">Cnig_chr_I.g198</name>
    <name evidence="1" type="ORF">B9Z55_000198</name>
</gene>
<dbReference type="Pfam" id="PF12078">
    <property type="entry name" value="DUF3557"/>
    <property type="match status" value="1"/>
</dbReference>
<organism evidence="1 2">
    <name type="scientific">Caenorhabditis nigoni</name>
    <dbReference type="NCBI Taxonomy" id="1611254"/>
    <lineage>
        <taxon>Eukaryota</taxon>
        <taxon>Metazoa</taxon>
        <taxon>Ecdysozoa</taxon>
        <taxon>Nematoda</taxon>
        <taxon>Chromadorea</taxon>
        <taxon>Rhabditida</taxon>
        <taxon>Rhabditina</taxon>
        <taxon>Rhabditomorpha</taxon>
        <taxon>Rhabditoidea</taxon>
        <taxon>Rhabditidae</taxon>
        <taxon>Peloderinae</taxon>
        <taxon>Caenorhabditis</taxon>
    </lineage>
</organism>
<keyword evidence="2" id="KW-1185">Reference proteome</keyword>
<dbReference type="EMBL" id="PDUG01000001">
    <property type="protein sequence ID" value="PIC51484.1"/>
    <property type="molecule type" value="Genomic_DNA"/>
</dbReference>